<accession>A0ABW2D1A3</accession>
<keyword evidence="6" id="KW-1185">Reference proteome</keyword>
<protein>
    <submittedName>
        <fullName evidence="5">Class I adenylate-forming enzyme family protein</fullName>
    </submittedName>
</protein>
<keyword evidence="2" id="KW-0436">Ligase</keyword>
<proteinExistence type="inferred from homology"/>
<evidence type="ECO:0000313" key="5">
    <source>
        <dbReference type="EMBL" id="MFC6887051.1"/>
    </source>
</evidence>
<organism evidence="5 6">
    <name type="scientific">Actinomadura yumaensis</name>
    <dbReference type="NCBI Taxonomy" id="111807"/>
    <lineage>
        <taxon>Bacteria</taxon>
        <taxon>Bacillati</taxon>
        <taxon>Actinomycetota</taxon>
        <taxon>Actinomycetes</taxon>
        <taxon>Streptosporangiales</taxon>
        <taxon>Thermomonosporaceae</taxon>
        <taxon>Actinomadura</taxon>
    </lineage>
</organism>
<evidence type="ECO:0000256" key="2">
    <source>
        <dbReference type="ARBA" id="ARBA00022598"/>
    </source>
</evidence>
<evidence type="ECO:0000256" key="1">
    <source>
        <dbReference type="ARBA" id="ARBA00006432"/>
    </source>
</evidence>
<reference evidence="6" key="1">
    <citation type="journal article" date="2019" name="Int. J. Syst. Evol. Microbiol.">
        <title>The Global Catalogue of Microorganisms (GCM) 10K type strain sequencing project: providing services to taxonomists for standard genome sequencing and annotation.</title>
        <authorList>
            <consortium name="The Broad Institute Genomics Platform"/>
            <consortium name="The Broad Institute Genome Sequencing Center for Infectious Disease"/>
            <person name="Wu L."/>
            <person name="Ma J."/>
        </authorList>
    </citation>
    <scope>NUCLEOTIDE SEQUENCE [LARGE SCALE GENOMIC DNA]</scope>
    <source>
        <strain evidence="6">JCM 3369</strain>
    </source>
</reference>
<dbReference type="Gene3D" id="3.30.300.30">
    <property type="match status" value="1"/>
</dbReference>
<evidence type="ECO:0000313" key="6">
    <source>
        <dbReference type="Proteomes" id="UP001596380"/>
    </source>
</evidence>
<dbReference type="EMBL" id="JBHSXS010000067">
    <property type="protein sequence ID" value="MFC6887051.1"/>
    <property type="molecule type" value="Genomic_DNA"/>
</dbReference>
<name>A0ABW2D1A3_9ACTN</name>
<dbReference type="InterPro" id="IPR042099">
    <property type="entry name" value="ANL_N_sf"/>
</dbReference>
<dbReference type="SUPFAM" id="SSF56801">
    <property type="entry name" value="Acetyl-CoA synthetase-like"/>
    <property type="match status" value="1"/>
</dbReference>
<dbReference type="Pfam" id="PF13193">
    <property type="entry name" value="AMP-binding_C"/>
    <property type="match status" value="1"/>
</dbReference>
<dbReference type="RefSeq" id="WP_160822721.1">
    <property type="nucleotide sequence ID" value="NZ_JBHSXS010000067.1"/>
</dbReference>
<dbReference type="PANTHER" id="PTHR43201">
    <property type="entry name" value="ACYL-COA SYNTHETASE"/>
    <property type="match status" value="1"/>
</dbReference>
<dbReference type="InterPro" id="IPR025110">
    <property type="entry name" value="AMP-bd_C"/>
</dbReference>
<comment type="caution">
    <text evidence="5">The sequence shown here is derived from an EMBL/GenBank/DDBJ whole genome shotgun (WGS) entry which is preliminary data.</text>
</comment>
<feature type="domain" description="AMP-binding enzyme C-terminal" evidence="4">
    <location>
        <begin position="429"/>
        <end position="504"/>
    </location>
</feature>
<comment type="similarity">
    <text evidence="1">Belongs to the ATP-dependent AMP-binding enzyme family.</text>
</comment>
<feature type="domain" description="AMP-dependent synthetase/ligase" evidence="3">
    <location>
        <begin position="13"/>
        <end position="364"/>
    </location>
</feature>
<dbReference type="Proteomes" id="UP001596380">
    <property type="component" value="Unassembled WGS sequence"/>
</dbReference>
<gene>
    <name evidence="5" type="ORF">ACFQKB_45310</name>
</gene>
<dbReference type="PANTHER" id="PTHR43201:SF5">
    <property type="entry name" value="MEDIUM-CHAIN ACYL-COA LIGASE ACSF2, MITOCHONDRIAL"/>
    <property type="match status" value="1"/>
</dbReference>
<evidence type="ECO:0000259" key="3">
    <source>
        <dbReference type="Pfam" id="PF00501"/>
    </source>
</evidence>
<sequence length="525" mass="56777">MSGADNETLAEALEEAARRWPERPALIDRHRRLTHAELADAVARLAAGYARLGLAGGARVVSCVSNRCEALIALGAAWRYGAVHVGAEDRSTGPELAAIVEQTGADLLLYEPVPGSADPLAPMQTVRRVHPDLHVVIVGDVPVHEEWTRWSELVDSGAEPFAKARPGMRDPAIVFVSSGTTGRPKATVGFHGNLARRWRRLGGWLEFSPDDVHLAQLPLSHGFGMMMAVAALLSGGRLVLHERFSAEAALAAVGDEGITVVNGAPAHFKLLLNRLDQARHDVGTLRLSVGTAAPFAPELVTDIWERLGVRFMFMYGSSEGVGVATTDEDDIMRGSVGRPAPGSTAIVGPDHRPLPVGTVGEVAFSRGVYPVRYWEDHDALRPPEPEPVANGDWYYSGDLGRLDEEGRLYIVGRLKHQIDRGGLKVDPMEVENALLTRPEVADAAVLGLLNPVLGEEVCACVAPSPGEAPTLAGLRDALGERLAPHKLPEVLYLLDEIPRTRIGKVDSDRLRDLMDARRPQRLVRR</sequence>
<dbReference type="Gene3D" id="3.40.50.12780">
    <property type="entry name" value="N-terminal domain of ligase-like"/>
    <property type="match status" value="1"/>
</dbReference>
<dbReference type="InterPro" id="IPR045851">
    <property type="entry name" value="AMP-bd_C_sf"/>
</dbReference>
<dbReference type="InterPro" id="IPR000873">
    <property type="entry name" value="AMP-dep_synth/lig_dom"/>
</dbReference>
<evidence type="ECO:0000259" key="4">
    <source>
        <dbReference type="Pfam" id="PF13193"/>
    </source>
</evidence>
<dbReference type="Pfam" id="PF00501">
    <property type="entry name" value="AMP-binding"/>
    <property type="match status" value="1"/>
</dbReference>